<dbReference type="eggNOG" id="ENOG502SNKS">
    <property type="taxonomic scope" value="Eukaryota"/>
</dbReference>
<protein>
    <submittedName>
        <fullName evidence="2">Uncharacterized protein</fullName>
    </submittedName>
</protein>
<dbReference type="EnsemblPlants" id="PGSC0003DMT400087945">
    <property type="protein sequence ID" value="PGSC0003DMT400087945"/>
    <property type="gene ID" value="PGSC0003DMG400037516"/>
</dbReference>
<keyword evidence="3" id="KW-1185">Reference proteome</keyword>
<evidence type="ECO:0000256" key="1">
    <source>
        <dbReference type="SAM" id="MobiDB-lite"/>
    </source>
</evidence>
<accession>M1DEX0</accession>
<proteinExistence type="predicted"/>
<feature type="region of interest" description="Disordered" evidence="1">
    <location>
        <begin position="181"/>
        <end position="229"/>
    </location>
</feature>
<dbReference type="HOGENOM" id="CLU_1211600_0_0_1"/>
<evidence type="ECO:0000313" key="2">
    <source>
        <dbReference type="EnsemblPlants" id="PGSC0003DMT400087945"/>
    </source>
</evidence>
<dbReference type="PaxDb" id="4113-PGSC0003DMT400087945"/>
<dbReference type="OMA" id="EIDHNED"/>
<evidence type="ECO:0000313" key="3">
    <source>
        <dbReference type="Proteomes" id="UP000011115"/>
    </source>
</evidence>
<sequence length="229" mass="26616">MGSYVQWIYHGEQSLMRDDNEVIYSEDKNEEHDNDDGIHTIEHKEELLKQIVVNIEDKHREQFPLWFKRKIQQLYNKEKLMSIKKLFPLAIGPDVRGRTHTGCIVNGVRHLYDVPEKENSEPERDELHITNDEVYKDISLENDSIVNDTVDILSQLHRDDVDSIILDANVIKLEAQTEHEVEIDHNEDDSNQEDDTMIEYVSDHEDNEGNTSTNDDEVDSTCDGDDIGL</sequence>
<dbReference type="Gramene" id="PGSC0003DMT400087945">
    <property type="protein sequence ID" value="PGSC0003DMT400087945"/>
    <property type="gene ID" value="PGSC0003DMG400037516"/>
</dbReference>
<organism evidence="2 3">
    <name type="scientific">Solanum tuberosum</name>
    <name type="common">Potato</name>
    <dbReference type="NCBI Taxonomy" id="4113"/>
    <lineage>
        <taxon>Eukaryota</taxon>
        <taxon>Viridiplantae</taxon>
        <taxon>Streptophyta</taxon>
        <taxon>Embryophyta</taxon>
        <taxon>Tracheophyta</taxon>
        <taxon>Spermatophyta</taxon>
        <taxon>Magnoliopsida</taxon>
        <taxon>eudicotyledons</taxon>
        <taxon>Gunneridae</taxon>
        <taxon>Pentapetalae</taxon>
        <taxon>asterids</taxon>
        <taxon>lamiids</taxon>
        <taxon>Solanales</taxon>
        <taxon>Solanaceae</taxon>
        <taxon>Solanoideae</taxon>
        <taxon>Solaneae</taxon>
        <taxon>Solanum</taxon>
    </lineage>
</organism>
<dbReference type="Proteomes" id="UP000011115">
    <property type="component" value="Unassembled WGS sequence"/>
</dbReference>
<reference evidence="2" key="2">
    <citation type="submission" date="2015-06" db="UniProtKB">
        <authorList>
            <consortium name="EnsemblPlants"/>
        </authorList>
    </citation>
    <scope>IDENTIFICATION</scope>
    <source>
        <strain evidence="2">DM1-3 516 R44</strain>
    </source>
</reference>
<reference evidence="3" key="1">
    <citation type="journal article" date="2011" name="Nature">
        <title>Genome sequence and analysis of the tuber crop potato.</title>
        <authorList>
            <consortium name="The Potato Genome Sequencing Consortium"/>
        </authorList>
    </citation>
    <scope>NUCLEOTIDE SEQUENCE [LARGE SCALE GENOMIC DNA]</scope>
    <source>
        <strain evidence="3">cv. DM1-3 516 R44</strain>
    </source>
</reference>
<name>M1DEX0_SOLTU</name>
<dbReference type="AlphaFoldDB" id="M1DEX0"/>
<dbReference type="InParanoid" id="M1DEX0"/>
<feature type="compositionally biased region" description="Acidic residues" evidence="1">
    <location>
        <begin position="185"/>
        <end position="197"/>
    </location>
</feature>
<feature type="compositionally biased region" description="Acidic residues" evidence="1">
    <location>
        <begin position="214"/>
        <end position="229"/>
    </location>
</feature>